<feature type="compositionally biased region" description="Polar residues" evidence="1">
    <location>
        <begin position="140"/>
        <end position="149"/>
    </location>
</feature>
<keyword evidence="3" id="KW-1185">Reference proteome</keyword>
<gene>
    <name evidence="2" type="ordered locus">HRM2_07870</name>
</gene>
<dbReference type="Proteomes" id="UP000000442">
    <property type="component" value="Chromosome"/>
</dbReference>
<organism evidence="2 3">
    <name type="scientific">Desulforapulum autotrophicum (strain ATCC 43914 / DSM 3382 / VKM B-1955 / HRM2)</name>
    <name type="common">Desulfobacterium autotrophicum</name>
    <dbReference type="NCBI Taxonomy" id="177437"/>
    <lineage>
        <taxon>Bacteria</taxon>
        <taxon>Pseudomonadati</taxon>
        <taxon>Thermodesulfobacteriota</taxon>
        <taxon>Desulfobacteria</taxon>
        <taxon>Desulfobacterales</taxon>
        <taxon>Desulfobacteraceae</taxon>
        <taxon>Desulforapulum</taxon>
    </lineage>
</organism>
<dbReference type="EMBL" id="CP001087">
    <property type="protein sequence ID" value="ACN13900.1"/>
    <property type="molecule type" value="Genomic_DNA"/>
</dbReference>
<dbReference type="HOGENOM" id="CLU_1945307_0_0_7"/>
<evidence type="ECO:0000256" key="1">
    <source>
        <dbReference type="SAM" id="MobiDB-lite"/>
    </source>
</evidence>
<proteinExistence type="predicted"/>
<dbReference type="STRING" id="177437.HRM2_07870"/>
<dbReference type="AlphaFoldDB" id="C0QJP7"/>
<feature type="region of interest" description="Disordered" evidence="1">
    <location>
        <begin position="126"/>
        <end position="149"/>
    </location>
</feature>
<dbReference type="eggNOG" id="ENOG5033JXK">
    <property type="taxonomic scope" value="Bacteria"/>
</dbReference>
<reference evidence="2 3" key="1">
    <citation type="journal article" date="2009" name="Environ. Microbiol.">
        <title>Genome sequence of Desulfobacterium autotrophicum HRM2, a marine sulfate reducer oxidizing organic carbon completely to carbon dioxide.</title>
        <authorList>
            <person name="Strittmatter A.W."/>
            <person name="Liesegang H."/>
            <person name="Rabus R."/>
            <person name="Decker I."/>
            <person name="Amann J."/>
            <person name="Andres S."/>
            <person name="Henne A."/>
            <person name="Fricke W.F."/>
            <person name="Martinez-Arias R."/>
            <person name="Bartels D."/>
            <person name="Goesmann A."/>
            <person name="Krause L."/>
            <person name="Puehler A."/>
            <person name="Klenk H.P."/>
            <person name="Richter M."/>
            <person name="Schuler M."/>
            <person name="Gloeckner F.O."/>
            <person name="Meyerdierks A."/>
            <person name="Gottschalk G."/>
            <person name="Amann R."/>
        </authorList>
    </citation>
    <scope>NUCLEOTIDE SEQUENCE [LARGE SCALE GENOMIC DNA]</scope>
    <source>
        <strain evidence="3">ATCC 43914 / DSM 3382 / HRM2</strain>
    </source>
</reference>
<sequence>MNVILFTDSPQKMETRLEQLIQDELPKIKVETICSIECVSQNLRRPLNGISVIVLFIVSQSQIENFLILKPFFDNTRLILVLPDNNKGLVAKGLQLNPCFVTYLDNDPHDITSVLRKIEQLKTGKQPLSEVENESRHNLMKQTRLATKR</sequence>
<accession>C0QJP7</accession>
<dbReference type="KEGG" id="dat:HRM2_07870"/>
<evidence type="ECO:0000313" key="3">
    <source>
        <dbReference type="Proteomes" id="UP000000442"/>
    </source>
</evidence>
<protein>
    <submittedName>
        <fullName evidence="2">Uncharacterized protein</fullName>
    </submittedName>
</protein>
<evidence type="ECO:0000313" key="2">
    <source>
        <dbReference type="EMBL" id="ACN13900.1"/>
    </source>
</evidence>
<name>C0QJP7_DESAH</name>